<feature type="transmembrane region" description="Helical" evidence="1">
    <location>
        <begin position="246"/>
        <end position="265"/>
    </location>
</feature>
<sequence>MSLPTHLSAEQIEEFGREVDAIRDEVFASRGARDRAYITRLIRAERLMSLGGRYLMLFSLWFLPALGMPHSGWTPLLAGLGLGALLLGLAKILENMEIGHNVMHAQWDWMKDPAIQSNTWEWDNVGPSDQWIHSHNVVHHTWTNVIGKDPDVGYGLMRVTPEQRWKPKYLSQPISNIILALFFQWGVGLNDIIWADKTNAGPRKVLFQRFLRKAYRQLRKDYFAWPLFAAALAAIAGWLLKVDSLAAASSAFGLIFLANMAASTLRNVWTNIIIFCGHFPDGVAHFRPQDIVGETRAQWYVRQLMGSCNIRGGTLFNILSGHLSFQIEHHLFPDMPSNRYPEVALRIQALTQRYGLPYNSASFWRQYGTTTWKIWRLAFPGGGKTAAA</sequence>
<dbReference type="Pfam" id="PF00487">
    <property type="entry name" value="FA_desaturase"/>
    <property type="match status" value="1"/>
</dbReference>
<evidence type="ECO:0000256" key="1">
    <source>
        <dbReference type="SAM" id="Phobius"/>
    </source>
</evidence>
<dbReference type="GO" id="GO:0008610">
    <property type="term" value="P:lipid biosynthetic process"/>
    <property type="evidence" value="ECO:0007669"/>
    <property type="project" value="UniProtKB-ARBA"/>
</dbReference>
<keyword evidence="4" id="KW-1185">Reference proteome</keyword>
<dbReference type="EMBL" id="QUNR01000004">
    <property type="protein sequence ID" value="REH36654.1"/>
    <property type="molecule type" value="Genomic_DNA"/>
</dbReference>
<dbReference type="AlphaFoldDB" id="A0A3E0H0U4"/>
<keyword evidence="1" id="KW-1133">Transmembrane helix</keyword>
<dbReference type="GO" id="GO:0016020">
    <property type="term" value="C:membrane"/>
    <property type="evidence" value="ECO:0007669"/>
    <property type="project" value="TreeGrafter"/>
</dbReference>
<evidence type="ECO:0000259" key="2">
    <source>
        <dbReference type="Pfam" id="PF00487"/>
    </source>
</evidence>
<feature type="transmembrane region" description="Helical" evidence="1">
    <location>
        <begin position="73"/>
        <end position="93"/>
    </location>
</feature>
<dbReference type="InterPro" id="IPR012171">
    <property type="entry name" value="Fatty_acid_desaturase"/>
</dbReference>
<feature type="transmembrane region" description="Helical" evidence="1">
    <location>
        <begin position="222"/>
        <end position="240"/>
    </location>
</feature>
<protein>
    <submittedName>
        <fullName evidence="3">Linoleoyl-CoA desaturase</fullName>
    </submittedName>
</protein>
<proteinExistence type="predicted"/>
<keyword evidence="1" id="KW-0812">Transmembrane</keyword>
<feature type="domain" description="Fatty acid desaturase" evidence="2">
    <location>
        <begin position="81"/>
        <end position="360"/>
    </location>
</feature>
<evidence type="ECO:0000313" key="3">
    <source>
        <dbReference type="EMBL" id="REH36654.1"/>
    </source>
</evidence>
<dbReference type="Proteomes" id="UP000256774">
    <property type="component" value="Unassembled WGS sequence"/>
</dbReference>
<gene>
    <name evidence="3" type="ORF">DFR26_1786</name>
</gene>
<dbReference type="OrthoDB" id="104711at2"/>
<evidence type="ECO:0000313" key="4">
    <source>
        <dbReference type="Proteomes" id="UP000256774"/>
    </source>
</evidence>
<dbReference type="GO" id="GO:0016717">
    <property type="term" value="F:oxidoreductase activity, acting on paired donors, with oxidation of a pair of donors resulting in the reduction of molecular oxygen to two molecules of water"/>
    <property type="evidence" value="ECO:0007669"/>
    <property type="project" value="TreeGrafter"/>
</dbReference>
<dbReference type="RefSeq" id="WP_116208617.1">
    <property type="nucleotide sequence ID" value="NZ_QUNR01000004.1"/>
</dbReference>
<name>A0A3E0H0U4_9GAMM</name>
<feature type="transmembrane region" description="Helical" evidence="1">
    <location>
        <begin position="50"/>
        <end position="67"/>
    </location>
</feature>
<dbReference type="PANTHER" id="PTHR19353">
    <property type="entry name" value="FATTY ACID DESATURASE 2"/>
    <property type="match status" value="1"/>
</dbReference>
<keyword evidence="1" id="KW-0472">Membrane</keyword>
<dbReference type="InterPro" id="IPR005804">
    <property type="entry name" value="FA_desaturase_dom"/>
</dbReference>
<accession>A0A3E0H0U4</accession>
<organism evidence="3 4">
    <name type="scientific">Paraperlucidibaca baekdonensis</name>
    <dbReference type="NCBI Taxonomy" id="748120"/>
    <lineage>
        <taxon>Bacteria</taxon>
        <taxon>Pseudomonadati</taxon>
        <taxon>Pseudomonadota</taxon>
        <taxon>Gammaproteobacteria</taxon>
        <taxon>Moraxellales</taxon>
        <taxon>Moraxellaceae</taxon>
        <taxon>Paraperlucidibaca</taxon>
    </lineage>
</organism>
<comment type="caution">
    <text evidence="3">The sequence shown here is derived from an EMBL/GenBank/DDBJ whole genome shotgun (WGS) entry which is preliminary data.</text>
</comment>
<dbReference type="CDD" id="cd03506">
    <property type="entry name" value="Delta6-FADS-like"/>
    <property type="match status" value="1"/>
</dbReference>
<reference evidence="3 4" key="1">
    <citation type="submission" date="2018-08" db="EMBL/GenBank/DDBJ databases">
        <title>Genomic Encyclopedia of Type Strains, Phase IV (KMG-IV): sequencing the most valuable type-strain genomes for metagenomic binning, comparative biology and taxonomic classification.</title>
        <authorList>
            <person name="Goeker M."/>
        </authorList>
    </citation>
    <scope>NUCLEOTIDE SEQUENCE [LARGE SCALE GENOMIC DNA]</scope>
    <source>
        <strain evidence="3 4">DSM 26022</strain>
    </source>
</reference>
<dbReference type="PANTHER" id="PTHR19353:SF19">
    <property type="entry name" value="DELTA(5) FATTY ACID DESATURASE C-RELATED"/>
    <property type="match status" value="1"/>
</dbReference>